<dbReference type="PANTHER" id="PTHR11941:SF54">
    <property type="entry name" value="ENOYL-COA HYDRATASE, MITOCHONDRIAL"/>
    <property type="match status" value="1"/>
</dbReference>
<proteinExistence type="inferred from homology"/>
<dbReference type="EMBL" id="JAKJXO020000002">
    <property type="protein sequence ID" value="KAL1610041.1"/>
    <property type="molecule type" value="Genomic_DNA"/>
</dbReference>
<comment type="pathway">
    <text evidence="1">Mycotoxin biosynthesis.</text>
</comment>
<sequence>MHLANKDTEVVVVSKQEAGVAVVELNRAIKRNALSQNLIDELLHVLHKLDQDVEVRAIVLTSTAQSPFCGMLSFRFYSYTRITWRAAGADIQELAKISTADAYRMGWLKDLEIGFSTLRTPVIAAVRGYAFGGGFEVALMCDMLYASADSRFGFPEIKLGTIPGAGGTQRLTKAVGKQKVSQAMEFILTGQSLTAQDMERYGIANGVIPIEQDVVDEAMKIAKRIATFSAPAIGLAKQAIKTAETTTLEAGLEIERALYYSSFSLADCKEGIAAFLQKRPARFVHE</sequence>
<evidence type="ECO:0000256" key="4">
    <source>
        <dbReference type="ARBA" id="ARBA00023239"/>
    </source>
</evidence>
<evidence type="ECO:0000313" key="6">
    <source>
        <dbReference type="EMBL" id="KAL1610041.1"/>
    </source>
</evidence>
<comment type="similarity">
    <text evidence="2 5">Belongs to the enoyl-CoA hydratase/isomerase family.</text>
</comment>
<dbReference type="SUPFAM" id="SSF52096">
    <property type="entry name" value="ClpP/crotonase"/>
    <property type="match status" value="1"/>
</dbReference>
<keyword evidence="4" id="KW-0456">Lyase</keyword>
<dbReference type="InterPro" id="IPR029045">
    <property type="entry name" value="ClpP/crotonase-like_dom_sf"/>
</dbReference>
<organism evidence="6 7">
    <name type="scientific">Paraconiothyrium brasiliense</name>
    <dbReference type="NCBI Taxonomy" id="300254"/>
    <lineage>
        <taxon>Eukaryota</taxon>
        <taxon>Fungi</taxon>
        <taxon>Dikarya</taxon>
        <taxon>Ascomycota</taxon>
        <taxon>Pezizomycotina</taxon>
        <taxon>Dothideomycetes</taxon>
        <taxon>Pleosporomycetidae</taxon>
        <taxon>Pleosporales</taxon>
        <taxon>Massarineae</taxon>
        <taxon>Didymosphaeriaceae</taxon>
        <taxon>Paraconiothyrium</taxon>
    </lineage>
</organism>
<dbReference type="Gene3D" id="3.90.226.10">
    <property type="entry name" value="2-enoyl-CoA Hydratase, Chain A, domain 1"/>
    <property type="match status" value="1"/>
</dbReference>
<evidence type="ECO:0000256" key="1">
    <source>
        <dbReference type="ARBA" id="ARBA00004685"/>
    </source>
</evidence>
<dbReference type="Proteomes" id="UP001521785">
    <property type="component" value="Unassembled WGS sequence"/>
</dbReference>
<evidence type="ECO:0000256" key="5">
    <source>
        <dbReference type="RuleBase" id="RU003707"/>
    </source>
</evidence>
<dbReference type="PANTHER" id="PTHR11941">
    <property type="entry name" value="ENOYL-COA HYDRATASE-RELATED"/>
    <property type="match status" value="1"/>
</dbReference>
<evidence type="ECO:0000256" key="3">
    <source>
        <dbReference type="ARBA" id="ARBA00023026"/>
    </source>
</evidence>
<dbReference type="InterPro" id="IPR001753">
    <property type="entry name" value="Enoyl-CoA_hydra/iso"/>
</dbReference>
<protein>
    <recommendedName>
        <fullName evidence="8">Enoyl-CoA hydratase</fullName>
    </recommendedName>
</protein>
<dbReference type="InterPro" id="IPR014748">
    <property type="entry name" value="Enoyl-CoA_hydra_C"/>
</dbReference>
<reference evidence="6 7" key="1">
    <citation type="submission" date="2024-02" db="EMBL/GenBank/DDBJ databases">
        <title>De novo assembly and annotation of 12 fungi associated with fruit tree decline syndrome in Ontario, Canada.</title>
        <authorList>
            <person name="Sulman M."/>
            <person name="Ellouze W."/>
            <person name="Ilyukhin E."/>
        </authorList>
    </citation>
    <scope>NUCLEOTIDE SEQUENCE [LARGE SCALE GENOMIC DNA]</scope>
    <source>
        <strain evidence="6 7">M42-189</strain>
    </source>
</reference>
<dbReference type="Pfam" id="PF00378">
    <property type="entry name" value="ECH_1"/>
    <property type="match status" value="2"/>
</dbReference>
<evidence type="ECO:0008006" key="8">
    <source>
        <dbReference type="Google" id="ProtNLM"/>
    </source>
</evidence>
<dbReference type="PROSITE" id="PS00166">
    <property type="entry name" value="ENOYL_COA_HYDRATASE"/>
    <property type="match status" value="1"/>
</dbReference>
<gene>
    <name evidence="6" type="ORF">SLS60_001706</name>
</gene>
<name>A0ABR3S051_9PLEO</name>
<evidence type="ECO:0000256" key="2">
    <source>
        <dbReference type="ARBA" id="ARBA00005254"/>
    </source>
</evidence>
<accession>A0ABR3S051</accession>
<keyword evidence="7" id="KW-1185">Reference proteome</keyword>
<comment type="caution">
    <text evidence="6">The sequence shown here is derived from an EMBL/GenBank/DDBJ whole genome shotgun (WGS) entry which is preliminary data.</text>
</comment>
<dbReference type="InterPro" id="IPR018376">
    <property type="entry name" value="Enoyl-CoA_hyd/isom_CS"/>
</dbReference>
<dbReference type="CDD" id="cd06558">
    <property type="entry name" value="crotonase-like"/>
    <property type="match status" value="1"/>
</dbReference>
<evidence type="ECO:0000313" key="7">
    <source>
        <dbReference type="Proteomes" id="UP001521785"/>
    </source>
</evidence>
<keyword evidence="3" id="KW-0843">Virulence</keyword>
<dbReference type="Gene3D" id="1.10.12.10">
    <property type="entry name" value="Lyase 2-enoyl-coa Hydratase, Chain A, domain 2"/>
    <property type="match status" value="1"/>
</dbReference>